<dbReference type="AlphaFoldDB" id="Q49BJ1"/>
<dbReference type="GO" id="GO:0005634">
    <property type="term" value="C:nucleus"/>
    <property type="evidence" value="ECO:0007669"/>
    <property type="project" value="UniProtKB-SubCell"/>
</dbReference>
<evidence type="ECO:0000256" key="3">
    <source>
        <dbReference type="ARBA" id="ARBA00022454"/>
    </source>
</evidence>
<feature type="region of interest" description="Disordered" evidence="5">
    <location>
        <begin position="315"/>
        <end position="351"/>
    </location>
</feature>
<dbReference type="InterPro" id="IPR023780">
    <property type="entry name" value="Chromo_domain"/>
</dbReference>
<feature type="region of interest" description="Disordered" evidence="5">
    <location>
        <begin position="1"/>
        <end position="33"/>
    </location>
</feature>
<dbReference type="InterPro" id="IPR016197">
    <property type="entry name" value="Chromo-like_dom_sf"/>
</dbReference>
<dbReference type="SUPFAM" id="SSF54160">
    <property type="entry name" value="Chromo domain-like"/>
    <property type="match status" value="2"/>
</dbReference>
<dbReference type="PANTHER" id="PTHR22812">
    <property type="entry name" value="CHROMOBOX PROTEIN"/>
    <property type="match status" value="1"/>
</dbReference>
<dbReference type="InterPro" id="IPR000953">
    <property type="entry name" value="Chromo/chromo_shadow_dom"/>
</dbReference>
<dbReference type="InterPro" id="IPR049558">
    <property type="entry name" value="CD_Rhino"/>
</dbReference>
<feature type="domain" description="Chromo" evidence="6">
    <location>
        <begin position="37"/>
        <end position="96"/>
    </location>
</feature>
<dbReference type="GO" id="GO:0005694">
    <property type="term" value="C:chromosome"/>
    <property type="evidence" value="ECO:0007669"/>
    <property type="project" value="UniProtKB-SubCell"/>
</dbReference>
<dbReference type="Pfam" id="PF00385">
    <property type="entry name" value="Chromo"/>
    <property type="match status" value="1"/>
</dbReference>
<keyword evidence="3" id="KW-0158">Chromosome</keyword>
<feature type="compositionally biased region" description="Polar residues" evidence="5">
    <location>
        <begin position="152"/>
        <end position="165"/>
    </location>
</feature>
<name>Q49BJ1_DROAV</name>
<dbReference type="CDD" id="cd00034">
    <property type="entry name" value="CSD"/>
    <property type="match status" value="1"/>
</dbReference>
<evidence type="ECO:0000256" key="5">
    <source>
        <dbReference type="SAM" id="MobiDB-lite"/>
    </source>
</evidence>
<evidence type="ECO:0000313" key="7">
    <source>
        <dbReference type="EMBL" id="AAY34013.1"/>
    </source>
</evidence>
<dbReference type="InterPro" id="IPR051219">
    <property type="entry name" value="Heterochromatin_chromo-domain"/>
</dbReference>
<evidence type="ECO:0000256" key="4">
    <source>
        <dbReference type="ARBA" id="ARBA00023242"/>
    </source>
</evidence>
<sequence length="433" mass="46537">MSSGGTSKKSGGSGGPCGQSTTINATPSINPTAQPEYLVEKITGKRYWNGRPQVLVKWEGYPPEESTWEPMENIGNCMVLLADFEAELFKRKEHKKSLQKVLNQNMARSPASPACKKKVCKLPGAAQATSAKHPKEPTHKAPVSVERRLEIGQSTGPKANVTNSGIPKPKAGHKIGDAKENPLAKSPTKQRPTSPMQLCELSDDDDPLLLDPSSLAKCAPPQASMPPSALLAEPSSTSAAVPQQGIVHEASDIETISSGSSRSSSPSYRSSGSSTGSSVSGSHPLSLLAAIKHAEMYGLQKEEAVEWQAKNSKTVTHSATPGDPVDQALKSTPRTVVGTPGSRVPARGKINPNAKGFNWKMPLRKAPFGLARGLELDRVVRNFKVRGKQFMFVHWKGVSSLDAVPLDDLKVAFPAQVIQYFENMERRHEDSPD</sequence>
<feature type="region of interest" description="Disordered" evidence="5">
    <location>
        <begin position="150"/>
        <end position="282"/>
    </location>
</feature>
<dbReference type="SMART" id="SM00298">
    <property type="entry name" value="CHROMO"/>
    <property type="match status" value="2"/>
</dbReference>
<comment type="subcellular location">
    <subcellularLocation>
        <location evidence="2">Chromosome</location>
    </subcellularLocation>
    <subcellularLocation>
        <location evidence="1">Nucleus</location>
    </subcellularLocation>
</comment>
<dbReference type="EMBL" id="AY944343">
    <property type="protein sequence ID" value="AAY34013.1"/>
    <property type="molecule type" value="Genomic_DNA"/>
</dbReference>
<organism evidence="7">
    <name type="scientific">Drosophila auraria</name>
    <name type="common">Fruit fly</name>
    <dbReference type="NCBI Taxonomy" id="47315"/>
    <lineage>
        <taxon>Eukaryota</taxon>
        <taxon>Metazoa</taxon>
        <taxon>Ecdysozoa</taxon>
        <taxon>Arthropoda</taxon>
        <taxon>Hexapoda</taxon>
        <taxon>Insecta</taxon>
        <taxon>Pterygota</taxon>
        <taxon>Neoptera</taxon>
        <taxon>Endopterygota</taxon>
        <taxon>Diptera</taxon>
        <taxon>Brachycera</taxon>
        <taxon>Muscomorpha</taxon>
        <taxon>Ephydroidea</taxon>
        <taxon>Drosophilidae</taxon>
        <taxon>Drosophila</taxon>
        <taxon>Sophophora</taxon>
    </lineage>
</organism>
<protein>
    <submittedName>
        <fullName evidence="7">Rhino</fullName>
    </submittedName>
</protein>
<dbReference type="PROSITE" id="PS50013">
    <property type="entry name" value="CHROMO_2"/>
    <property type="match status" value="1"/>
</dbReference>
<feature type="compositionally biased region" description="Polar residues" evidence="5">
    <location>
        <begin position="187"/>
        <end position="196"/>
    </location>
</feature>
<dbReference type="Gene3D" id="2.40.50.40">
    <property type="match status" value="2"/>
</dbReference>
<feature type="compositionally biased region" description="Polar residues" evidence="5">
    <location>
        <begin position="18"/>
        <end position="33"/>
    </location>
</feature>
<keyword evidence="4" id="KW-0539">Nucleus</keyword>
<evidence type="ECO:0000256" key="2">
    <source>
        <dbReference type="ARBA" id="ARBA00004286"/>
    </source>
</evidence>
<accession>Q49BJ1</accession>
<feature type="compositionally biased region" description="Low complexity" evidence="5">
    <location>
        <begin position="1"/>
        <end position="10"/>
    </location>
</feature>
<reference evidence="7" key="1">
    <citation type="journal article" date="2005" name="PLoS Genet.">
        <title>Positive Selection Drives the Evolution of rhino, a Member of the Heterochromatin Protein 1 Family in Drosophila.</title>
        <authorList>
            <person name="Vermaak D."/>
            <person name="Henikoff S."/>
            <person name="Malik H.S."/>
        </authorList>
    </citation>
    <scope>NUCLEOTIDE SEQUENCE</scope>
</reference>
<proteinExistence type="predicted"/>
<dbReference type="CDD" id="cd18630">
    <property type="entry name" value="CD_Rhino"/>
    <property type="match status" value="1"/>
</dbReference>
<gene>
    <name evidence="7" type="primary">rhi</name>
</gene>
<evidence type="ECO:0000256" key="1">
    <source>
        <dbReference type="ARBA" id="ARBA00004123"/>
    </source>
</evidence>
<evidence type="ECO:0000259" key="6">
    <source>
        <dbReference type="PROSITE" id="PS50013"/>
    </source>
</evidence>
<feature type="compositionally biased region" description="Low complexity" evidence="5">
    <location>
        <begin position="257"/>
        <end position="282"/>
    </location>
</feature>